<dbReference type="SUPFAM" id="SSF54637">
    <property type="entry name" value="Thioesterase/thiol ester dehydrase-isomerase"/>
    <property type="match status" value="1"/>
</dbReference>
<dbReference type="InterPro" id="IPR029069">
    <property type="entry name" value="HotDog_dom_sf"/>
</dbReference>
<evidence type="ECO:0000256" key="1">
    <source>
        <dbReference type="SAM" id="MobiDB-lite"/>
    </source>
</evidence>
<feature type="domain" description="FAS1-like dehydratase" evidence="2">
    <location>
        <begin position="22"/>
        <end position="165"/>
    </location>
</feature>
<dbReference type="Pfam" id="PF13452">
    <property type="entry name" value="FAS1_DH_region"/>
    <property type="match status" value="1"/>
</dbReference>
<evidence type="ECO:0000313" key="3">
    <source>
        <dbReference type="EMBL" id="MCD5314467.1"/>
    </source>
</evidence>
<organism evidence="3 4">
    <name type="scientific">Kineosporia babensis</name>
    <dbReference type="NCBI Taxonomy" id="499548"/>
    <lineage>
        <taxon>Bacteria</taxon>
        <taxon>Bacillati</taxon>
        <taxon>Actinomycetota</taxon>
        <taxon>Actinomycetes</taxon>
        <taxon>Kineosporiales</taxon>
        <taxon>Kineosporiaceae</taxon>
        <taxon>Kineosporia</taxon>
    </lineage>
</organism>
<protein>
    <submittedName>
        <fullName evidence="3">MaoC family dehydratase N-terminal domain-containing protein</fullName>
    </submittedName>
</protein>
<feature type="region of interest" description="Disordered" evidence="1">
    <location>
        <begin position="79"/>
        <end position="98"/>
    </location>
</feature>
<comment type="caution">
    <text evidence="3">The sequence shown here is derived from an EMBL/GenBank/DDBJ whole genome shotgun (WGS) entry which is preliminary data.</text>
</comment>
<dbReference type="InterPro" id="IPR039569">
    <property type="entry name" value="FAS1-like_DH_region"/>
</dbReference>
<gene>
    <name evidence="3" type="ORF">LR394_26520</name>
</gene>
<evidence type="ECO:0000313" key="4">
    <source>
        <dbReference type="Proteomes" id="UP001138997"/>
    </source>
</evidence>
<evidence type="ECO:0000259" key="2">
    <source>
        <dbReference type="Pfam" id="PF13452"/>
    </source>
</evidence>
<dbReference type="Gene3D" id="3.10.129.10">
    <property type="entry name" value="Hotdog Thioesterase"/>
    <property type="match status" value="1"/>
</dbReference>
<dbReference type="Proteomes" id="UP001138997">
    <property type="component" value="Unassembled WGS sequence"/>
</dbReference>
<accession>A0A9X1NGC0</accession>
<dbReference type="RefSeq" id="WP_231447011.1">
    <property type="nucleotide sequence ID" value="NZ_JAJOMB010000016.1"/>
</dbReference>
<sequence length="174" mass="19301">MSTREQVAVESGSTFVTPDMQAAVGTRILRRVSYPVTASDIRRWAIAVYWPQPPPQRYLDEDVAPAEFNPFAWAVADQKRHPASEGVEGNDPDRTEKQIGVAGPGLKFQLNGGISEDYGVPVRSGDVITSESSLAGYTERDGRLGRMLLSTTEDVWRNQGGELVKRSRFTLIRY</sequence>
<keyword evidence="4" id="KW-1185">Reference proteome</keyword>
<dbReference type="EMBL" id="JAJOMB010000016">
    <property type="protein sequence ID" value="MCD5314467.1"/>
    <property type="molecule type" value="Genomic_DNA"/>
</dbReference>
<reference evidence="3" key="1">
    <citation type="submission" date="2021-11" db="EMBL/GenBank/DDBJ databases">
        <title>Streptomyces corallinus and Kineosporia corallina sp. nov., two new coral-derived marine actinobacteria.</title>
        <authorList>
            <person name="Buangrab K."/>
            <person name="Sutthacheep M."/>
            <person name="Yeemin T."/>
            <person name="Harunari E."/>
            <person name="Igarashi Y."/>
            <person name="Sripreechasak P."/>
            <person name="Kanchanasin P."/>
            <person name="Tanasupawat S."/>
            <person name="Phongsopitanun W."/>
        </authorList>
    </citation>
    <scope>NUCLEOTIDE SEQUENCE</scope>
    <source>
        <strain evidence="3">JCM 31032</strain>
    </source>
</reference>
<dbReference type="AlphaFoldDB" id="A0A9X1NGC0"/>
<proteinExistence type="predicted"/>
<name>A0A9X1NGC0_9ACTN</name>